<dbReference type="SUPFAM" id="SSF56784">
    <property type="entry name" value="HAD-like"/>
    <property type="match status" value="1"/>
</dbReference>
<sequence length="270" mass="29390">MKYPLFLSDFDGTLVRSDGTISEGNKRAIAAYRKAGGTFAVCTGRMLTSILPRLKELGIEDGLVIAYQGATIADVATGALVKDDGFSREDALRVVRLLEENGRHVHVYTVDDLYANRRDEALEAYEHICGVRATIVSDMPLADFVEKNNLRIVKALAMVRPEERAALIEELRPKLGEDFFVTCSAEVLVEVMPKGQTKAAAVDFLSKKYDIPVEKIAAIGDQLNDLPMILQAGGRFAVGNAAQPLKDVAHVVADFEHDGVAEALAIAMQD</sequence>
<gene>
    <name evidence="1" type="ORF">H9812_04350</name>
</gene>
<dbReference type="SFLD" id="SFLDG01140">
    <property type="entry name" value="C2.B:_Phosphomannomutase_and_P"/>
    <property type="match status" value="1"/>
</dbReference>
<dbReference type="Pfam" id="PF08282">
    <property type="entry name" value="Hydrolase_3"/>
    <property type="match status" value="1"/>
</dbReference>
<name>A0A9D2IVV6_9FIRM</name>
<dbReference type="GO" id="GO:0005829">
    <property type="term" value="C:cytosol"/>
    <property type="evidence" value="ECO:0007669"/>
    <property type="project" value="TreeGrafter"/>
</dbReference>
<dbReference type="Proteomes" id="UP000824044">
    <property type="component" value="Unassembled WGS sequence"/>
</dbReference>
<reference evidence="1" key="1">
    <citation type="journal article" date="2021" name="PeerJ">
        <title>Extensive microbial diversity within the chicken gut microbiome revealed by metagenomics and culture.</title>
        <authorList>
            <person name="Gilroy R."/>
            <person name="Ravi A."/>
            <person name="Getino M."/>
            <person name="Pursley I."/>
            <person name="Horton D.L."/>
            <person name="Alikhan N.F."/>
            <person name="Baker D."/>
            <person name="Gharbi K."/>
            <person name="Hall N."/>
            <person name="Watson M."/>
            <person name="Adriaenssens E.M."/>
            <person name="Foster-Nyarko E."/>
            <person name="Jarju S."/>
            <person name="Secka A."/>
            <person name="Antonio M."/>
            <person name="Oren A."/>
            <person name="Chaudhuri R.R."/>
            <person name="La Ragione R."/>
            <person name="Hildebrand F."/>
            <person name="Pallen M.J."/>
        </authorList>
    </citation>
    <scope>NUCLEOTIDE SEQUENCE</scope>
    <source>
        <strain evidence="1">CHK33-5263</strain>
    </source>
</reference>
<dbReference type="InterPro" id="IPR000150">
    <property type="entry name" value="Cof"/>
</dbReference>
<dbReference type="SFLD" id="SFLDS00003">
    <property type="entry name" value="Haloacid_Dehalogenase"/>
    <property type="match status" value="1"/>
</dbReference>
<comment type="caution">
    <text evidence="1">The sequence shown here is derived from an EMBL/GenBank/DDBJ whole genome shotgun (WGS) entry which is preliminary data.</text>
</comment>
<dbReference type="PANTHER" id="PTHR10000">
    <property type="entry name" value="PHOSPHOSERINE PHOSPHATASE"/>
    <property type="match status" value="1"/>
</dbReference>
<dbReference type="AlphaFoldDB" id="A0A9D2IVV6"/>
<dbReference type="EMBL" id="DXBS01000085">
    <property type="protein sequence ID" value="HIZ24690.1"/>
    <property type="molecule type" value="Genomic_DNA"/>
</dbReference>
<dbReference type="InterPro" id="IPR023214">
    <property type="entry name" value="HAD_sf"/>
</dbReference>
<dbReference type="InterPro" id="IPR006379">
    <property type="entry name" value="HAD-SF_hydro_IIB"/>
</dbReference>
<dbReference type="InterPro" id="IPR036412">
    <property type="entry name" value="HAD-like_sf"/>
</dbReference>
<evidence type="ECO:0000313" key="1">
    <source>
        <dbReference type="EMBL" id="HIZ24690.1"/>
    </source>
</evidence>
<keyword evidence="1" id="KW-0378">Hydrolase</keyword>
<accession>A0A9D2IVV6</accession>
<dbReference type="Gene3D" id="3.40.50.1000">
    <property type="entry name" value="HAD superfamily/HAD-like"/>
    <property type="match status" value="1"/>
</dbReference>
<organism evidence="1 2">
    <name type="scientific">Candidatus Gallimonas intestinigallinarum</name>
    <dbReference type="NCBI Taxonomy" id="2838604"/>
    <lineage>
        <taxon>Bacteria</taxon>
        <taxon>Bacillati</taxon>
        <taxon>Bacillota</taxon>
        <taxon>Clostridia</taxon>
        <taxon>Candidatus Gallimonas</taxon>
    </lineage>
</organism>
<evidence type="ECO:0000313" key="2">
    <source>
        <dbReference type="Proteomes" id="UP000824044"/>
    </source>
</evidence>
<dbReference type="CDD" id="cd07516">
    <property type="entry name" value="HAD_Pase"/>
    <property type="match status" value="1"/>
</dbReference>
<protein>
    <submittedName>
        <fullName evidence="1">Cof-type HAD-IIB family hydrolase</fullName>
    </submittedName>
</protein>
<dbReference type="NCBIfam" id="TIGR00099">
    <property type="entry name" value="Cof-subfamily"/>
    <property type="match status" value="1"/>
</dbReference>
<dbReference type="GO" id="GO:0016791">
    <property type="term" value="F:phosphatase activity"/>
    <property type="evidence" value="ECO:0007669"/>
    <property type="project" value="TreeGrafter"/>
</dbReference>
<dbReference type="NCBIfam" id="TIGR01484">
    <property type="entry name" value="HAD-SF-IIB"/>
    <property type="match status" value="1"/>
</dbReference>
<proteinExistence type="predicted"/>
<dbReference type="GO" id="GO:0000287">
    <property type="term" value="F:magnesium ion binding"/>
    <property type="evidence" value="ECO:0007669"/>
    <property type="project" value="TreeGrafter"/>
</dbReference>
<dbReference type="Gene3D" id="3.30.1240.10">
    <property type="match status" value="1"/>
</dbReference>
<dbReference type="PANTHER" id="PTHR10000:SF8">
    <property type="entry name" value="HAD SUPERFAMILY HYDROLASE-LIKE, TYPE 3"/>
    <property type="match status" value="1"/>
</dbReference>
<reference evidence="1" key="2">
    <citation type="submission" date="2021-04" db="EMBL/GenBank/DDBJ databases">
        <authorList>
            <person name="Gilroy R."/>
        </authorList>
    </citation>
    <scope>NUCLEOTIDE SEQUENCE</scope>
    <source>
        <strain evidence="1">CHK33-5263</strain>
    </source>
</reference>